<dbReference type="InterPro" id="IPR015943">
    <property type="entry name" value="WD40/YVTN_repeat-like_dom_sf"/>
</dbReference>
<dbReference type="Proteomes" id="UP000270856">
    <property type="component" value="Unassembled WGS sequence"/>
</dbReference>
<dbReference type="Pfam" id="PF00196">
    <property type="entry name" value="GerE"/>
    <property type="match status" value="1"/>
</dbReference>
<dbReference type="InterPro" id="IPR036388">
    <property type="entry name" value="WH-like_DNA-bd_sf"/>
</dbReference>
<feature type="signal peptide" evidence="2">
    <location>
        <begin position="1"/>
        <end position="21"/>
    </location>
</feature>
<dbReference type="InterPro" id="IPR016032">
    <property type="entry name" value="Sig_transdc_resp-reg_C-effctor"/>
</dbReference>
<dbReference type="AlphaFoldDB" id="A0A3N4NKS3"/>
<keyword evidence="1" id="KW-1133">Transmembrane helix</keyword>
<keyword evidence="2" id="KW-0732">Signal</keyword>
<feature type="domain" description="HTH luxR-type" evidence="3">
    <location>
        <begin position="884"/>
        <end position="914"/>
    </location>
</feature>
<dbReference type="InterPro" id="IPR011047">
    <property type="entry name" value="Quinoprotein_ADH-like_sf"/>
</dbReference>
<evidence type="ECO:0000256" key="1">
    <source>
        <dbReference type="SAM" id="Phobius"/>
    </source>
</evidence>
<proteinExistence type="predicted"/>
<feature type="transmembrane region" description="Helical" evidence="1">
    <location>
        <begin position="715"/>
        <end position="739"/>
    </location>
</feature>
<sequence length="924" mass="107378">MSKLIYTMCFLLNLIGLVSNAQFSPYFKNYSIADYNAGNQNWGLSKSDSSQLFVANNQGLLTFDGITWKLNEMPNKTTIRSVLHKDDRIYVGSYEEFGYWKKDNRGVLTYTSLSNLIENNTFHDEEFWQIIEWNNAIIFRSFFNIYIYKNGTVNIVHPPSTTISCHVVNNQFYVATLEDGIFKLEDNKLIPYISSSVLKEKKVVFITLYDNNTLLIGTALHGCYIYDNQKLHSWQVPINKELKEYQLNTFSKNDTDFIFGTIQNGLYLTQKNGQIKYQINKENGLLNNTILTHTLTNNNKLWLGLNSGIAEVDLSSDLIFYNDSSGKLGAVYDIVNYKNTIYIGSNTGLYFLDADNKVQFIDGSQGQVWDLKVIENQLFCGHNNGTYLVENKRLKLMSPYAGGWVVKKVPEQQNVYVQGTYVGLVSYKKKGNSWSVTHLGKTTNPFRFLVFENKTTAWAAHAYKGLYRVQFNSNYDSIVNIQNYADKGLSSEYNVRVYKIKNDICFKTNKGWQKYEALKDSIMDAPILNDEFGDSNYIISENNNEYLILKKENAIEFRSFENSNRYTMIDDYFKNRLVIGYENVSNLNDKQFVLSLNDGFLIVEKSNTVEDTFLEPPLISSFKLNGTIVPLDSINNSLKFRSNISIDLTINGTSNHYFEYSLETEDEKNWEKIENEKLDLYNLTEGDYKLSLRSNSNYKDPSSLLILNFKVNPPWYRSGVGFVVYTIVGLLIALLFYVLHKRKIIKEQRLLQEDLENKQAIILKEKAIENEKKLVSIRNEALKRELKLKSKQLANNAMSLVKKNETLTSLKREFVLNRNNFNPQLYQKLLTKIDRSLGEKDEWKIFEYNFNQVHEDFFNRLKEQFPKLRHRDLKLCAYIKMNIPTKEIAPLMNISERGVETHRYRLKKKLGLKKDDLQTFLKNY</sequence>
<evidence type="ECO:0000256" key="2">
    <source>
        <dbReference type="SAM" id="SignalP"/>
    </source>
</evidence>
<keyword evidence="1" id="KW-0812">Transmembrane</keyword>
<comment type="caution">
    <text evidence="4">The sequence shown here is derived from an EMBL/GenBank/DDBJ whole genome shotgun (WGS) entry which is preliminary data.</text>
</comment>
<reference evidence="4 5" key="1">
    <citation type="submission" date="2018-11" db="EMBL/GenBank/DDBJ databases">
        <title>Aureibaculum marinum gen. nov., sp. nov., a member of the family Flavobacteriaceae isolated from the Bohai Sea.</title>
        <authorList>
            <person name="Ji X."/>
        </authorList>
    </citation>
    <scope>NUCLEOTIDE SEQUENCE [LARGE SCALE GENOMIC DNA]</scope>
    <source>
        <strain evidence="4 5">BH-SD17</strain>
    </source>
</reference>
<feature type="chain" id="PRO_5017957508" evidence="2">
    <location>
        <begin position="22"/>
        <end position="924"/>
    </location>
</feature>
<dbReference type="Gene3D" id="2.130.10.10">
    <property type="entry name" value="YVTN repeat-like/Quinoprotein amine dehydrogenase"/>
    <property type="match status" value="1"/>
</dbReference>
<dbReference type="SUPFAM" id="SSF50998">
    <property type="entry name" value="Quinoprotein alcohol dehydrogenase-like"/>
    <property type="match status" value="1"/>
</dbReference>
<gene>
    <name evidence="4" type="ORF">EGM88_10625</name>
</gene>
<dbReference type="GO" id="GO:0006355">
    <property type="term" value="P:regulation of DNA-templated transcription"/>
    <property type="evidence" value="ECO:0007669"/>
    <property type="project" value="InterPro"/>
</dbReference>
<dbReference type="EMBL" id="RPFJ01000013">
    <property type="protein sequence ID" value="RPD96135.1"/>
    <property type="molecule type" value="Genomic_DNA"/>
</dbReference>
<evidence type="ECO:0000259" key="3">
    <source>
        <dbReference type="Pfam" id="PF00196"/>
    </source>
</evidence>
<dbReference type="InterPro" id="IPR013783">
    <property type="entry name" value="Ig-like_fold"/>
</dbReference>
<dbReference type="Gene3D" id="2.60.40.10">
    <property type="entry name" value="Immunoglobulins"/>
    <property type="match status" value="1"/>
</dbReference>
<dbReference type="RefSeq" id="WP_123898265.1">
    <property type="nucleotide sequence ID" value="NZ_RPFJ01000013.1"/>
</dbReference>
<organism evidence="4 5">
    <name type="scientific">Aureibaculum marinum</name>
    <dbReference type="NCBI Taxonomy" id="2487930"/>
    <lineage>
        <taxon>Bacteria</taxon>
        <taxon>Pseudomonadati</taxon>
        <taxon>Bacteroidota</taxon>
        <taxon>Flavobacteriia</taxon>
        <taxon>Flavobacteriales</taxon>
        <taxon>Flavobacteriaceae</taxon>
        <taxon>Aureibaculum</taxon>
    </lineage>
</organism>
<evidence type="ECO:0000313" key="4">
    <source>
        <dbReference type="EMBL" id="RPD96135.1"/>
    </source>
</evidence>
<dbReference type="GO" id="GO:0003677">
    <property type="term" value="F:DNA binding"/>
    <property type="evidence" value="ECO:0007669"/>
    <property type="project" value="InterPro"/>
</dbReference>
<dbReference type="Gene3D" id="1.10.10.10">
    <property type="entry name" value="Winged helix-like DNA-binding domain superfamily/Winged helix DNA-binding domain"/>
    <property type="match status" value="1"/>
</dbReference>
<keyword evidence="5" id="KW-1185">Reference proteome</keyword>
<evidence type="ECO:0000313" key="5">
    <source>
        <dbReference type="Proteomes" id="UP000270856"/>
    </source>
</evidence>
<keyword evidence="1" id="KW-0472">Membrane</keyword>
<protein>
    <submittedName>
        <fullName evidence="4">Transcriptional regulator</fullName>
    </submittedName>
</protein>
<dbReference type="OrthoDB" id="1090267at2"/>
<dbReference type="InterPro" id="IPR000792">
    <property type="entry name" value="Tscrpt_reg_LuxR_C"/>
</dbReference>
<name>A0A3N4NKS3_9FLAO</name>
<dbReference type="SUPFAM" id="SSF46894">
    <property type="entry name" value="C-terminal effector domain of the bipartite response regulators"/>
    <property type="match status" value="1"/>
</dbReference>
<accession>A0A3N4NKS3</accession>